<dbReference type="PANTHER" id="PTHR45649:SF13">
    <property type="entry name" value="THIAMINE TRANSPORTER THI9"/>
    <property type="match status" value="1"/>
</dbReference>
<evidence type="ECO:0000256" key="4">
    <source>
        <dbReference type="ARBA" id="ARBA00022989"/>
    </source>
</evidence>
<accession>A0AAD7NN39</accession>
<evidence type="ECO:0000313" key="7">
    <source>
        <dbReference type="EMBL" id="KAJ7768594.1"/>
    </source>
</evidence>
<dbReference type="Proteomes" id="UP001215280">
    <property type="component" value="Unassembled WGS sequence"/>
</dbReference>
<keyword evidence="3 6" id="KW-0812">Transmembrane</keyword>
<evidence type="ECO:0000313" key="8">
    <source>
        <dbReference type="Proteomes" id="UP001215280"/>
    </source>
</evidence>
<sequence>MPNFLFAAWAHADTLSHISCDQMLPDFTRSRQLHPISSSLGTKALIEFDALVKRKLNGWSPTGYVTCGYDAAGHVAEETKNASVTAARGIFTSAVATSVLGLAATILWLFCIPPDELLYSYTAPQSFVQIWAASIGKGGAVVMTIIAAAGLIMSTCCAVTASSRLIFAIARDGILPGSKWISTPNSQGQPKNAITGIFVLSTVLLVVALPSQVAFTSLMSAGAVTSISAYALISLCRLAVTPNEFKRTKWSLGKWGPPAYLFAFVYNTFLLMTMYSPLEHPFTAATFNFAIVIIGSVSIFGLISWWVIADRWLRPELVAAMRKHALEEKAVA</sequence>
<evidence type="ECO:0000256" key="6">
    <source>
        <dbReference type="SAM" id="Phobius"/>
    </source>
</evidence>
<dbReference type="PANTHER" id="PTHR45649">
    <property type="entry name" value="AMINO-ACID PERMEASE BAT1"/>
    <property type="match status" value="1"/>
</dbReference>
<protein>
    <submittedName>
        <fullName evidence="7">Amino acid permease-domain-containing protein</fullName>
    </submittedName>
</protein>
<dbReference type="GO" id="GO:0022857">
    <property type="term" value="F:transmembrane transporter activity"/>
    <property type="evidence" value="ECO:0007669"/>
    <property type="project" value="InterPro"/>
</dbReference>
<evidence type="ECO:0000256" key="2">
    <source>
        <dbReference type="ARBA" id="ARBA00022448"/>
    </source>
</evidence>
<reference evidence="7" key="1">
    <citation type="submission" date="2023-03" db="EMBL/GenBank/DDBJ databases">
        <title>Massive genome expansion in bonnet fungi (Mycena s.s.) driven by repeated elements and novel gene families across ecological guilds.</title>
        <authorList>
            <consortium name="Lawrence Berkeley National Laboratory"/>
            <person name="Harder C.B."/>
            <person name="Miyauchi S."/>
            <person name="Viragh M."/>
            <person name="Kuo A."/>
            <person name="Thoen E."/>
            <person name="Andreopoulos B."/>
            <person name="Lu D."/>
            <person name="Skrede I."/>
            <person name="Drula E."/>
            <person name="Henrissat B."/>
            <person name="Morin E."/>
            <person name="Kohler A."/>
            <person name="Barry K."/>
            <person name="LaButti K."/>
            <person name="Morin E."/>
            <person name="Salamov A."/>
            <person name="Lipzen A."/>
            <person name="Mereny Z."/>
            <person name="Hegedus B."/>
            <person name="Baldrian P."/>
            <person name="Stursova M."/>
            <person name="Weitz H."/>
            <person name="Taylor A."/>
            <person name="Grigoriev I.V."/>
            <person name="Nagy L.G."/>
            <person name="Martin F."/>
            <person name="Kauserud H."/>
        </authorList>
    </citation>
    <scope>NUCLEOTIDE SEQUENCE</scope>
    <source>
        <strain evidence="7">CBHHK188m</strain>
    </source>
</reference>
<name>A0AAD7NN39_9AGAR</name>
<gene>
    <name evidence="7" type="ORF">DFH07DRAFT_769140</name>
</gene>
<keyword evidence="8" id="KW-1185">Reference proteome</keyword>
<keyword evidence="4 6" id="KW-1133">Transmembrane helix</keyword>
<dbReference type="EMBL" id="JARJLG010000027">
    <property type="protein sequence ID" value="KAJ7768594.1"/>
    <property type="molecule type" value="Genomic_DNA"/>
</dbReference>
<dbReference type="Pfam" id="PF13520">
    <property type="entry name" value="AA_permease_2"/>
    <property type="match status" value="1"/>
</dbReference>
<evidence type="ECO:0000256" key="5">
    <source>
        <dbReference type="ARBA" id="ARBA00023136"/>
    </source>
</evidence>
<organism evidence="7 8">
    <name type="scientific">Mycena maculata</name>
    <dbReference type="NCBI Taxonomy" id="230809"/>
    <lineage>
        <taxon>Eukaryota</taxon>
        <taxon>Fungi</taxon>
        <taxon>Dikarya</taxon>
        <taxon>Basidiomycota</taxon>
        <taxon>Agaricomycotina</taxon>
        <taxon>Agaricomycetes</taxon>
        <taxon>Agaricomycetidae</taxon>
        <taxon>Agaricales</taxon>
        <taxon>Marasmiineae</taxon>
        <taxon>Mycenaceae</taxon>
        <taxon>Mycena</taxon>
    </lineage>
</organism>
<keyword evidence="2" id="KW-0813">Transport</keyword>
<comment type="subcellular location">
    <subcellularLocation>
        <location evidence="1">Membrane</location>
        <topology evidence="1">Multi-pass membrane protein</topology>
    </subcellularLocation>
</comment>
<feature type="transmembrane region" description="Helical" evidence="6">
    <location>
        <begin position="221"/>
        <end position="240"/>
    </location>
</feature>
<feature type="transmembrane region" description="Helical" evidence="6">
    <location>
        <begin position="284"/>
        <end position="308"/>
    </location>
</feature>
<dbReference type="GO" id="GO:0016020">
    <property type="term" value="C:membrane"/>
    <property type="evidence" value="ECO:0007669"/>
    <property type="project" value="UniProtKB-SubCell"/>
</dbReference>
<feature type="transmembrane region" description="Helical" evidence="6">
    <location>
        <begin position="130"/>
        <end position="161"/>
    </location>
</feature>
<dbReference type="Gene3D" id="1.20.1740.10">
    <property type="entry name" value="Amino acid/polyamine transporter I"/>
    <property type="match status" value="1"/>
</dbReference>
<proteinExistence type="predicted"/>
<keyword evidence="5 6" id="KW-0472">Membrane</keyword>
<dbReference type="AlphaFoldDB" id="A0AAD7NN39"/>
<feature type="transmembrane region" description="Helical" evidence="6">
    <location>
        <begin position="193"/>
        <end position="215"/>
    </location>
</feature>
<feature type="transmembrane region" description="Helical" evidence="6">
    <location>
        <begin position="90"/>
        <end position="110"/>
    </location>
</feature>
<evidence type="ECO:0000256" key="1">
    <source>
        <dbReference type="ARBA" id="ARBA00004141"/>
    </source>
</evidence>
<feature type="transmembrane region" description="Helical" evidence="6">
    <location>
        <begin position="260"/>
        <end position="278"/>
    </location>
</feature>
<dbReference type="InterPro" id="IPR002293">
    <property type="entry name" value="AA/rel_permease1"/>
</dbReference>
<evidence type="ECO:0000256" key="3">
    <source>
        <dbReference type="ARBA" id="ARBA00022692"/>
    </source>
</evidence>
<comment type="caution">
    <text evidence="7">The sequence shown here is derived from an EMBL/GenBank/DDBJ whole genome shotgun (WGS) entry which is preliminary data.</text>
</comment>